<gene>
    <name evidence="14" type="primary">lpdA_3</name>
    <name evidence="14" type="ORF">GCM10008935_22160</name>
</gene>
<keyword evidence="5 11" id="KW-0274">FAD</keyword>
<evidence type="ECO:0000259" key="12">
    <source>
        <dbReference type="Pfam" id="PF02852"/>
    </source>
</evidence>
<comment type="miscellaneous">
    <text evidence="11">The active site is a redox-active disulfide bond.</text>
</comment>
<dbReference type="Pfam" id="PF02852">
    <property type="entry name" value="Pyr_redox_dim"/>
    <property type="match status" value="1"/>
</dbReference>
<dbReference type="PANTHER" id="PTHR22912">
    <property type="entry name" value="DISULFIDE OXIDOREDUCTASE"/>
    <property type="match status" value="1"/>
</dbReference>
<evidence type="ECO:0000256" key="2">
    <source>
        <dbReference type="ARBA" id="ARBA00012608"/>
    </source>
</evidence>
<dbReference type="Proteomes" id="UP001500740">
    <property type="component" value="Unassembled WGS sequence"/>
</dbReference>
<keyword evidence="8" id="KW-1015">Disulfide bond</keyword>
<dbReference type="InterPro" id="IPR012999">
    <property type="entry name" value="Pyr_OxRdtase_I_AS"/>
</dbReference>
<comment type="catalytic activity">
    <reaction evidence="10 11">
        <text>N(6)-[(R)-dihydrolipoyl]-L-lysyl-[protein] + NAD(+) = N(6)-[(R)-lipoyl]-L-lysyl-[protein] + NADH + H(+)</text>
        <dbReference type="Rhea" id="RHEA:15045"/>
        <dbReference type="Rhea" id="RHEA-COMP:10474"/>
        <dbReference type="Rhea" id="RHEA-COMP:10475"/>
        <dbReference type="ChEBI" id="CHEBI:15378"/>
        <dbReference type="ChEBI" id="CHEBI:57540"/>
        <dbReference type="ChEBI" id="CHEBI:57945"/>
        <dbReference type="ChEBI" id="CHEBI:83099"/>
        <dbReference type="ChEBI" id="CHEBI:83100"/>
        <dbReference type="EC" id="1.8.1.4"/>
    </reaction>
</comment>
<dbReference type="Gene3D" id="3.30.390.30">
    <property type="match status" value="1"/>
</dbReference>
<evidence type="ECO:0000256" key="7">
    <source>
        <dbReference type="ARBA" id="ARBA00023027"/>
    </source>
</evidence>
<comment type="caution">
    <text evidence="14">The sequence shown here is derived from an EMBL/GenBank/DDBJ whole genome shotgun (WGS) entry which is preliminary data.</text>
</comment>
<dbReference type="Gene3D" id="3.50.50.60">
    <property type="entry name" value="FAD/NAD(P)-binding domain"/>
    <property type="match status" value="2"/>
</dbReference>
<evidence type="ECO:0000313" key="14">
    <source>
        <dbReference type="EMBL" id="GAA0465871.1"/>
    </source>
</evidence>
<dbReference type="InterPro" id="IPR016156">
    <property type="entry name" value="FAD/NAD-linked_Rdtase_dimer_sf"/>
</dbReference>
<protein>
    <recommendedName>
        <fullName evidence="3 11">Dihydrolipoyl dehydrogenase</fullName>
        <ecNumber evidence="2 11">1.8.1.4</ecNumber>
    </recommendedName>
</protein>
<comment type="similarity">
    <text evidence="1 11">Belongs to the class-I pyridine nucleotide-disulfide oxidoreductase family.</text>
</comment>
<dbReference type="PRINTS" id="PR00368">
    <property type="entry name" value="FADPNR"/>
</dbReference>
<dbReference type="EMBL" id="BAAACZ010000018">
    <property type="protein sequence ID" value="GAA0465871.1"/>
    <property type="molecule type" value="Genomic_DNA"/>
</dbReference>
<reference evidence="14 15" key="1">
    <citation type="journal article" date="2019" name="Int. J. Syst. Evol. Microbiol.">
        <title>The Global Catalogue of Microorganisms (GCM) 10K type strain sequencing project: providing services to taxonomists for standard genome sequencing and annotation.</title>
        <authorList>
            <consortium name="The Broad Institute Genomics Platform"/>
            <consortium name="The Broad Institute Genome Sequencing Center for Infectious Disease"/>
            <person name="Wu L."/>
            <person name="Ma J."/>
        </authorList>
    </citation>
    <scope>NUCLEOTIDE SEQUENCE [LARGE SCALE GENOMIC DNA]</scope>
    <source>
        <strain evidence="14 15">JCM 14193</strain>
    </source>
</reference>
<dbReference type="PIRSF" id="PIRSF000350">
    <property type="entry name" value="Mercury_reductase_MerA"/>
    <property type="match status" value="1"/>
</dbReference>
<evidence type="ECO:0000256" key="4">
    <source>
        <dbReference type="ARBA" id="ARBA00022630"/>
    </source>
</evidence>
<evidence type="ECO:0000256" key="9">
    <source>
        <dbReference type="ARBA" id="ARBA00023284"/>
    </source>
</evidence>
<keyword evidence="4 11" id="KW-0285">Flavoprotein</keyword>
<dbReference type="InterPro" id="IPR006258">
    <property type="entry name" value="Lipoamide_DH"/>
</dbReference>
<dbReference type="InterPro" id="IPR023753">
    <property type="entry name" value="FAD/NAD-binding_dom"/>
</dbReference>
<dbReference type="PRINTS" id="PR00411">
    <property type="entry name" value="PNDRDTASEI"/>
</dbReference>
<feature type="domain" description="Pyridine nucleotide-disulphide oxidoreductase dimerisation" evidence="12">
    <location>
        <begin position="349"/>
        <end position="456"/>
    </location>
</feature>
<dbReference type="InterPro" id="IPR001100">
    <property type="entry name" value="Pyr_nuc-diS_OxRdtase"/>
</dbReference>
<evidence type="ECO:0000313" key="15">
    <source>
        <dbReference type="Proteomes" id="UP001500740"/>
    </source>
</evidence>
<dbReference type="PANTHER" id="PTHR22912:SF151">
    <property type="entry name" value="DIHYDROLIPOYL DEHYDROGENASE, MITOCHONDRIAL"/>
    <property type="match status" value="1"/>
</dbReference>
<keyword evidence="9 11" id="KW-0676">Redox-active center</keyword>
<accession>A0ABN1A2F9</accession>
<dbReference type="PROSITE" id="PS00076">
    <property type="entry name" value="PYRIDINE_REDOX_1"/>
    <property type="match status" value="1"/>
</dbReference>
<evidence type="ECO:0000256" key="3">
    <source>
        <dbReference type="ARBA" id="ARBA00016961"/>
    </source>
</evidence>
<evidence type="ECO:0000256" key="5">
    <source>
        <dbReference type="ARBA" id="ARBA00022827"/>
    </source>
</evidence>
<organism evidence="14 15">
    <name type="scientific">Alkalibacillus silvisoli</name>
    <dbReference type="NCBI Taxonomy" id="392823"/>
    <lineage>
        <taxon>Bacteria</taxon>
        <taxon>Bacillati</taxon>
        <taxon>Bacillota</taxon>
        <taxon>Bacilli</taxon>
        <taxon>Bacillales</taxon>
        <taxon>Bacillaceae</taxon>
        <taxon>Alkalibacillus</taxon>
    </lineage>
</organism>
<comment type="cofactor">
    <cofactor evidence="11">
        <name>FAD</name>
        <dbReference type="ChEBI" id="CHEBI:57692"/>
    </cofactor>
    <text evidence="11">Binds 1 FAD per subunit.</text>
</comment>
<dbReference type="InterPro" id="IPR004099">
    <property type="entry name" value="Pyr_nucl-diS_OxRdtase_dimer"/>
</dbReference>
<dbReference type="NCBIfam" id="TIGR01350">
    <property type="entry name" value="lipoamide_DH"/>
    <property type="match status" value="1"/>
</dbReference>
<proteinExistence type="inferred from homology"/>
<dbReference type="Pfam" id="PF07992">
    <property type="entry name" value="Pyr_redox_2"/>
    <property type="match status" value="1"/>
</dbReference>
<dbReference type="RefSeq" id="WP_343783619.1">
    <property type="nucleotide sequence ID" value="NZ_BAAACZ010000018.1"/>
</dbReference>
<dbReference type="SUPFAM" id="SSF55424">
    <property type="entry name" value="FAD/NAD-linked reductases, dimerisation (C-terminal) domain"/>
    <property type="match status" value="1"/>
</dbReference>
<sequence length="477" mass="52171">MVVGEITQERDLMIIGGGPGGYNAAIRAAQLGLNVTLVEQGELGGVCLNEGCIPSKVWTYAAKKQAELPHMKELGIDIESPSINLERLLNYKSQVTSQLQQGVQSLLKKNQIEVIHGTATFTGDYRIGVEKGHQFDHYIFNNAIIATGSRIIQPDYFPANSTRAFVSEEIFQLNEIPNHIIIIGFDYLALELVSTYQSFGSKVTLIIEDHEQLSIDQSIQKEIIRLFKKKKVHILKQSTIRLVEETKESITAYVKKGKEEQAITGSHLLVSGQRKPNVDSLGLDRLGVKQTVEGRILVNYKMESTVPSIYAVGDVTEGESLAVKAIKQGKVAAESIANENPEVDLTFLPLVAHTNPPIASVGLTEQEVKMHNIAYQVGQFNLGGNGYSLISGKKDGLIKVISDANTDIILGVHMVGEGAVELSSHFVQLLEMAAKIEDVTFPHFAHPSVNEGLLEAIEALMGQSIHTTPKQQSQVTT</sequence>
<dbReference type="EC" id="1.8.1.4" evidence="2 11"/>
<dbReference type="InterPro" id="IPR036188">
    <property type="entry name" value="FAD/NAD-bd_sf"/>
</dbReference>
<dbReference type="InterPro" id="IPR050151">
    <property type="entry name" value="Class-I_Pyr_Nuc-Dis_Oxidored"/>
</dbReference>
<feature type="domain" description="FAD/NAD(P)-binding" evidence="13">
    <location>
        <begin position="11"/>
        <end position="329"/>
    </location>
</feature>
<evidence type="ECO:0000256" key="11">
    <source>
        <dbReference type="RuleBase" id="RU003692"/>
    </source>
</evidence>
<evidence type="ECO:0000256" key="8">
    <source>
        <dbReference type="ARBA" id="ARBA00023157"/>
    </source>
</evidence>
<dbReference type="SUPFAM" id="SSF51905">
    <property type="entry name" value="FAD/NAD(P)-binding domain"/>
    <property type="match status" value="2"/>
</dbReference>
<name>A0ABN1A2F9_9BACI</name>
<evidence type="ECO:0000259" key="13">
    <source>
        <dbReference type="Pfam" id="PF07992"/>
    </source>
</evidence>
<evidence type="ECO:0000256" key="10">
    <source>
        <dbReference type="ARBA" id="ARBA00049187"/>
    </source>
</evidence>
<keyword evidence="15" id="KW-1185">Reference proteome</keyword>
<keyword evidence="7 11" id="KW-0520">NAD</keyword>
<keyword evidence="6 11" id="KW-0560">Oxidoreductase</keyword>
<evidence type="ECO:0000256" key="1">
    <source>
        <dbReference type="ARBA" id="ARBA00007532"/>
    </source>
</evidence>
<evidence type="ECO:0000256" key="6">
    <source>
        <dbReference type="ARBA" id="ARBA00023002"/>
    </source>
</evidence>